<evidence type="ECO:0000313" key="1">
    <source>
        <dbReference type="EnsemblPlants" id="AUR62036976-RA:cds"/>
    </source>
</evidence>
<reference evidence="1" key="2">
    <citation type="submission" date="2021-03" db="UniProtKB">
        <authorList>
            <consortium name="EnsemblPlants"/>
        </authorList>
    </citation>
    <scope>IDENTIFICATION</scope>
</reference>
<dbReference type="InterPro" id="IPR012337">
    <property type="entry name" value="RNaseH-like_sf"/>
</dbReference>
<dbReference type="EnsemblPlants" id="AUR62036976-RA">
    <property type="protein sequence ID" value="AUR62036976-RA:cds"/>
    <property type="gene ID" value="AUR62036976"/>
</dbReference>
<dbReference type="PANTHER" id="PTHR34222">
    <property type="entry name" value="GAG_PRE-INTEGRS DOMAIN-CONTAINING PROTEIN"/>
    <property type="match status" value="1"/>
</dbReference>
<sequence length="390" mass="44709">MKLREEFSQVRANILMIYPLPTISHAYRLLIQEERHKEVYTSSHSAQGMAFAAANKIRFYEPNLQQNNRFDGNNNTGTNRVGGSQSFHPWNQSQRRQPNYFCDHCWKVNGYPAHFKENWKGKGIAATIHGDFDKEEFQNNTDSTNTAKIFVPTLTKPLLLGRLRDGLYCLAKSFFQDTQESRCAAVHSQSESCLDSHSINNVKLWHPILGHMPIAHLNKVKPDLDTKDYFVSCTCQVCHFARQHRLSFVFIANQFGARIKGVRADNAPELCDGDMRRFYTKEGIFHQSRCTETLQQSGVAVRKQKHLLETARALYFQSNVPARFKDQNTVDSSAAQILNSEDQFDLETLLNTTRIMSLMPNTFLKQLLLNHSIGATRADRAQFNSKQRKS</sequence>
<dbReference type="AlphaFoldDB" id="A0A803MXP6"/>
<keyword evidence="2" id="KW-1185">Reference proteome</keyword>
<evidence type="ECO:0000313" key="2">
    <source>
        <dbReference type="Proteomes" id="UP000596660"/>
    </source>
</evidence>
<reference evidence="1" key="1">
    <citation type="journal article" date="2017" name="Nature">
        <title>The genome of Chenopodium quinoa.</title>
        <authorList>
            <person name="Jarvis D.E."/>
            <person name="Ho Y.S."/>
            <person name="Lightfoot D.J."/>
            <person name="Schmoeckel S.M."/>
            <person name="Li B."/>
            <person name="Borm T.J.A."/>
            <person name="Ohyanagi H."/>
            <person name="Mineta K."/>
            <person name="Michell C.T."/>
            <person name="Saber N."/>
            <person name="Kharbatia N.M."/>
            <person name="Rupper R.R."/>
            <person name="Sharp A.R."/>
            <person name="Dally N."/>
            <person name="Boughton B.A."/>
            <person name="Woo Y.H."/>
            <person name="Gao G."/>
            <person name="Schijlen E.G.W.M."/>
            <person name="Guo X."/>
            <person name="Momin A.A."/>
            <person name="Negrao S."/>
            <person name="Al-Babili S."/>
            <person name="Gehring C."/>
            <person name="Roessner U."/>
            <person name="Jung C."/>
            <person name="Murphy K."/>
            <person name="Arold S.T."/>
            <person name="Gojobori T."/>
            <person name="van der Linden C.G."/>
            <person name="van Loo E.N."/>
            <person name="Jellen E.N."/>
            <person name="Maughan P.J."/>
            <person name="Tester M."/>
        </authorList>
    </citation>
    <scope>NUCLEOTIDE SEQUENCE [LARGE SCALE GENOMIC DNA]</scope>
    <source>
        <strain evidence="1">cv. PI 614886</strain>
    </source>
</reference>
<dbReference type="OMA" id="ANILMIY"/>
<evidence type="ECO:0008006" key="3">
    <source>
        <dbReference type="Google" id="ProtNLM"/>
    </source>
</evidence>
<name>A0A803MXP6_CHEQI</name>
<organism evidence="1 2">
    <name type="scientific">Chenopodium quinoa</name>
    <name type="common">Quinoa</name>
    <dbReference type="NCBI Taxonomy" id="63459"/>
    <lineage>
        <taxon>Eukaryota</taxon>
        <taxon>Viridiplantae</taxon>
        <taxon>Streptophyta</taxon>
        <taxon>Embryophyta</taxon>
        <taxon>Tracheophyta</taxon>
        <taxon>Spermatophyta</taxon>
        <taxon>Magnoliopsida</taxon>
        <taxon>eudicotyledons</taxon>
        <taxon>Gunneridae</taxon>
        <taxon>Pentapetalae</taxon>
        <taxon>Caryophyllales</taxon>
        <taxon>Chenopodiaceae</taxon>
        <taxon>Chenopodioideae</taxon>
        <taxon>Atripliceae</taxon>
        <taxon>Chenopodium</taxon>
    </lineage>
</organism>
<protein>
    <recommendedName>
        <fullName evidence="3">GAG-pre-integrase domain-containing protein</fullName>
    </recommendedName>
</protein>
<dbReference type="SUPFAM" id="SSF53098">
    <property type="entry name" value="Ribonuclease H-like"/>
    <property type="match status" value="1"/>
</dbReference>
<accession>A0A803MXP6</accession>
<dbReference type="GO" id="GO:0003676">
    <property type="term" value="F:nucleic acid binding"/>
    <property type="evidence" value="ECO:0007669"/>
    <property type="project" value="InterPro"/>
</dbReference>
<dbReference type="Gene3D" id="3.30.420.10">
    <property type="entry name" value="Ribonuclease H-like superfamily/Ribonuclease H"/>
    <property type="match status" value="1"/>
</dbReference>
<dbReference type="PANTHER" id="PTHR34222:SF33">
    <property type="entry name" value="RETROTRANSPOSON GAG DOMAIN-CONTAINING PROTEIN"/>
    <property type="match status" value="1"/>
</dbReference>
<dbReference type="Gramene" id="AUR62036976-RA">
    <property type="protein sequence ID" value="AUR62036976-RA:cds"/>
    <property type="gene ID" value="AUR62036976"/>
</dbReference>
<proteinExistence type="predicted"/>
<dbReference type="Proteomes" id="UP000596660">
    <property type="component" value="Unplaced"/>
</dbReference>
<dbReference type="InterPro" id="IPR036397">
    <property type="entry name" value="RNaseH_sf"/>
</dbReference>